<evidence type="ECO:0000313" key="3">
    <source>
        <dbReference type="Proteomes" id="UP000825367"/>
    </source>
</evidence>
<sequence length="112" mass="12856">MQLSDLLGLPVYDSDGTSLGTLIDVRLSVTGDLHHRPDAPKVFGVIVSPRSKSSYLGYERRRVDQPWVLASLLRWRHRGTFLTLWRDVDDVTHERLTLRRGATRYSPVLNEQ</sequence>
<evidence type="ECO:0000259" key="1">
    <source>
        <dbReference type="Pfam" id="PF05239"/>
    </source>
</evidence>
<organism evidence="2 3">
    <name type="scientific">Mycolicibacterium pallens</name>
    <dbReference type="NCBI Taxonomy" id="370524"/>
    <lineage>
        <taxon>Bacteria</taxon>
        <taxon>Bacillati</taxon>
        <taxon>Actinomycetota</taxon>
        <taxon>Actinomycetes</taxon>
        <taxon>Mycobacteriales</taxon>
        <taxon>Mycobacteriaceae</taxon>
        <taxon>Mycolicibacterium</taxon>
    </lineage>
</organism>
<dbReference type="EMBL" id="CP080333">
    <property type="protein sequence ID" value="QYL18431.1"/>
    <property type="molecule type" value="Genomic_DNA"/>
</dbReference>
<dbReference type="Pfam" id="PF05239">
    <property type="entry name" value="PRC"/>
    <property type="match status" value="1"/>
</dbReference>
<feature type="domain" description="PRC-barrel" evidence="1">
    <location>
        <begin position="2"/>
        <end position="33"/>
    </location>
</feature>
<proteinExistence type="predicted"/>
<name>A0ABX8VKW5_9MYCO</name>
<keyword evidence="3" id="KW-1185">Reference proteome</keyword>
<accession>A0ABX8VKW5</accession>
<dbReference type="RefSeq" id="WP_096310649.1">
    <property type="nucleotide sequence ID" value="NZ_BAAAVX010000075.1"/>
</dbReference>
<evidence type="ECO:0000313" key="2">
    <source>
        <dbReference type="EMBL" id="QYL18431.1"/>
    </source>
</evidence>
<protein>
    <submittedName>
        <fullName evidence="2">PRC-barrel domain-containing protein</fullName>
    </submittedName>
</protein>
<dbReference type="SUPFAM" id="SSF50346">
    <property type="entry name" value="PRC-barrel domain"/>
    <property type="match status" value="1"/>
</dbReference>
<dbReference type="Proteomes" id="UP000825367">
    <property type="component" value="Chromosome"/>
</dbReference>
<reference evidence="2 3" key="1">
    <citation type="submission" date="2021-07" db="EMBL/GenBank/DDBJ databases">
        <title>Whole genome sequencing of non-tuberculosis mycobacteria type-strains.</title>
        <authorList>
            <person name="Igarashi Y."/>
            <person name="Osugi A."/>
            <person name="Mitarai S."/>
        </authorList>
    </citation>
    <scope>NUCLEOTIDE SEQUENCE [LARGE SCALE GENOMIC DNA]</scope>
    <source>
        <strain evidence="2 3">JCM 16370</strain>
    </source>
</reference>
<gene>
    <name evidence="2" type="ORF">K0O64_07960</name>
</gene>
<dbReference type="InterPro" id="IPR027275">
    <property type="entry name" value="PRC-brl_dom"/>
</dbReference>
<dbReference type="InterPro" id="IPR011033">
    <property type="entry name" value="PRC_barrel-like_sf"/>
</dbReference>